<keyword evidence="4" id="KW-1185">Reference proteome</keyword>
<dbReference type="EMBL" id="CP033924">
    <property type="protein sequence ID" value="AZA81938.1"/>
    <property type="molecule type" value="Genomic_DNA"/>
</dbReference>
<reference evidence="2 3" key="1">
    <citation type="submission" date="2018-01" db="EMBL/GenBank/DDBJ databases">
        <title>Draft genome sequences of Chryseobacterium lactis NCTC11390, Chryseobacterium oncorhynchi 701B-08, and Chryseobacterium viscerum 687B-08.</title>
        <authorList>
            <person name="Jeong J.-J."/>
            <person name="Lee Y.J."/>
            <person name="Park B."/>
            <person name="Choi I.-G."/>
            <person name="Kim K.D."/>
        </authorList>
    </citation>
    <scope>NUCLEOTIDE SEQUENCE [LARGE SCALE GENOMIC DNA]</scope>
    <source>
        <strain evidence="2 3">NCTC11390</strain>
    </source>
</reference>
<dbReference type="RefSeq" id="WP_103294326.1">
    <property type="nucleotide sequence ID" value="NZ_CP033924.1"/>
</dbReference>
<dbReference type="EMBL" id="PPEH01000017">
    <property type="protein sequence ID" value="PNW10986.1"/>
    <property type="molecule type" value="Genomic_DNA"/>
</dbReference>
<dbReference type="Proteomes" id="UP000279972">
    <property type="component" value="Chromosome"/>
</dbReference>
<dbReference type="Proteomes" id="UP000236262">
    <property type="component" value="Unassembled WGS sequence"/>
</dbReference>
<gene>
    <name evidence="2" type="ORF">C1637_24745</name>
    <name evidence="1" type="ORF">EG342_08465</name>
</gene>
<evidence type="ECO:0000313" key="3">
    <source>
        <dbReference type="Proteomes" id="UP000236262"/>
    </source>
</evidence>
<dbReference type="AlphaFoldDB" id="A0A3G6RYN3"/>
<name>A0A3G6RYN3_CHRLC</name>
<sequence>MPGVEFDKKKETKRKGIEPTKVKSIKLLTSLDNGSANEEAYPIKTQPGFLFGKTYRFQVVTYTNLPPQDKKKIKWKYKYYSPSKNKWIEHLSSITGENYSLHLNEKDMCGSYIYVMAYINDEASEGRLKVWHHNRFRWFNEAMFEAELKVRTDDKHPERINQSGTSLCGMACVFYLFAKEQPAAYKKFAKELFRTGEATYNNYTAKPSIDVLEKKVNPNGFPQNTSDMPLADYVTMASTRNTDNPKYKGGDEEFQAINWTNVVVNLCEKLLGYSDVHSKGAYNPIKPLATSTMEMQTKIDDINKQFNNGYRLMLMIDSDLIQDIWDRKSFDLHWVVLETPITWDYEPGFFKSKKDEVMFKVYSWGTKDTYLEAPISWQHFMMNYNGYIKMK</sequence>
<proteinExistence type="predicted"/>
<dbReference type="OrthoDB" id="6717961at2"/>
<reference evidence="1 4" key="2">
    <citation type="submission" date="2018-11" db="EMBL/GenBank/DDBJ databases">
        <title>Proposal to divide the Flavobacteriaceae and reorganize its genera based on Amino Acid Identity values calculated from whole genome sequences.</title>
        <authorList>
            <person name="Nicholson A.C."/>
            <person name="Gulvik C.A."/>
            <person name="Whitney A.M."/>
            <person name="Humrighouse B.W."/>
            <person name="Bell M."/>
            <person name="Holmes B."/>
            <person name="Steigerwalt A.G."/>
            <person name="Villarma A."/>
            <person name="Sheth M."/>
            <person name="Batra D."/>
            <person name="Pryor J."/>
            <person name="Bernardet J.-F."/>
            <person name="Hugo C."/>
            <person name="Kampfer P."/>
            <person name="Newman J."/>
            <person name="McQuiston J.R."/>
        </authorList>
    </citation>
    <scope>NUCLEOTIDE SEQUENCE [LARGE SCALE GENOMIC DNA]</scope>
    <source>
        <strain evidence="1 4">KC_1864</strain>
    </source>
</reference>
<evidence type="ECO:0000313" key="1">
    <source>
        <dbReference type="EMBL" id="AZA81938.1"/>
    </source>
</evidence>
<protein>
    <recommendedName>
        <fullName evidence="5">Peptidase C39-like domain-containing protein</fullName>
    </recommendedName>
</protein>
<dbReference type="KEGG" id="clac:EG342_08465"/>
<organism evidence="2 3">
    <name type="scientific">Chryseobacterium lactis</name>
    <dbReference type="NCBI Taxonomy" id="1241981"/>
    <lineage>
        <taxon>Bacteria</taxon>
        <taxon>Pseudomonadati</taxon>
        <taxon>Bacteroidota</taxon>
        <taxon>Flavobacteriia</taxon>
        <taxon>Flavobacteriales</taxon>
        <taxon>Weeksellaceae</taxon>
        <taxon>Chryseobacterium group</taxon>
        <taxon>Chryseobacterium</taxon>
    </lineage>
</organism>
<accession>A0A3G6RYN3</accession>
<evidence type="ECO:0000313" key="4">
    <source>
        <dbReference type="Proteomes" id="UP000279972"/>
    </source>
</evidence>
<evidence type="ECO:0000313" key="2">
    <source>
        <dbReference type="EMBL" id="PNW10986.1"/>
    </source>
</evidence>
<evidence type="ECO:0008006" key="5">
    <source>
        <dbReference type="Google" id="ProtNLM"/>
    </source>
</evidence>